<dbReference type="AlphaFoldDB" id="A0AAW0YMF0"/>
<protein>
    <submittedName>
        <fullName evidence="2">Uncharacterized protein</fullName>
    </submittedName>
</protein>
<dbReference type="PANTHER" id="PTHR48125">
    <property type="entry name" value="LP07818P1"/>
    <property type="match status" value="1"/>
</dbReference>
<feature type="compositionally biased region" description="Low complexity" evidence="1">
    <location>
        <begin position="111"/>
        <end position="133"/>
    </location>
</feature>
<sequence length="826" mass="90097">MLSLQPTLPAPSDPPVGGPSSATSRRPGAPANKSTPPSRPPRPPVSPLILIDQEDMGVIERLYPSSAFHTHLNRQFLSSSSSAPTSAGPSSRKQSDGSPPADASFWRWSQATSSLAPSVSLPPSAYSSLSDPPTSRQQPADKDRSYLRLTRTTIFSDFSAPSTVPDVLDLSTLPTPFERPSKRGVLSPIPEATATSLVNSYNEREEINSTPDPKELFTKQINVHQREKEHRSSAGTLGNKNRRWSAVASTSTHSGVSKRLPESEDPFRDNHEAKSQAVGEFNESVRAARRRPVSLSSAADSTFTNSAYSGIQVMDDTMLAARSAVGVLPSADKRQVHRKLESERAIAEYLIKQTMKNDRRIVPSESALRRSRPEPPPLNGTGEVDRFGPDEPASSTALPPPPRGHHTLSLLHTRFAIAPSAAVALHARTRAHTNSSADRSHHTPSVSLDSLPSLHPSITESIATDIHGKPLPSFSSRFADNRRRTISQAVEEGLPDLTSKMDLTPEQRSLLLRRTRKLEQMLGKTLPEIQVENLVVEPMRTTSTYVTNVKDDVWPVTPPQSAGGRRRTPEWEREDCVPQRAHGSSSTQAAELTKGASSSRSGGTLTRKARAVLGFAKRMNNESERSADIGCAMSGEGGETEMREYASREQRTAQTISRGGHISSPTTSANRIQQEPEHQYSPTGSLTPTPTENGDQYKSSLESSPATPKTTGWPSPEIRSYEEGREGDEESIRRNRRQQFAKLHRLLGTPVPPELVNSKPAPITDVLHPGSSLSPSDQSFMTFDEDDDDVGSPSRISTKRNIWTVNRLRNTLSPNGRKAPISSTIS</sequence>
<feature type="region of interest" description="Disordered" evidence="1">
    <location>
        <begin position="555"/>
        <end position="605"/>
    </location>
</feature>
<feature type="region of interest" description="Disordered" evidence="1">
    <location>
        <begin position="429"/>
        <end position="452"/>
    </location>
</feature>
<feature type="region of interest" description="Disordered" evidence="1">
    <location>
        <begin position="76"/>
        <end position="145"/>
    </location>
</feature>
<feature type="compositionally biased region" description="Polar residues" evidence="1">
    <location>
        <begin position="680"/>
        <end position="713"/>
    </location>
</feature>
<feature type="region of interest" description="Disordered" evidence="1">
    <location>
        <begin position="358"/>
        <end position="407"/>
    </location>
</feature>
<comment type="caution">
    <text evidence="2">The sequence shown here is derived from an EMBL/GenBank/DDBJ whole genome shotgun (WGS) entry which is preliminary data.</text>
</comment>
<evidence type="ECO:0000313" key="2">
    <source>
        <dbReference type="EMBL" id="KAK8854670.1"/>
    </source>
</evidence>
<feature type="region of interest" description="Disordered" evidence="1">
    <location>
        <begin position="1"/>
        <end position="52"/>
    </location>
</feature>
<feature type="compositionally biased region" description="Basic and acidic residues" evidence="1">
    <location>
        <begin position="358"/>
        <end position="373"/>
    </location>
</feature>
<feature type="region of interest" description="Disordered" evidence="1">
    <location>
        <begin position="621"/>
        <end position="734"/>
    </location>
</feature>
<feature type="compositionally biased region" description="Polar residues" evidence="1">
    <location>
        <begin position="432"/>
        <end position="452"/>
    </location>
</feature>
<dbReference type="PANTHER" id="PTHR48125:SF10">
    <property type="entry name" value="OS12G0136300 PROTEIN"/>
    <property type="match status" value="1"/>
</dbReference>
<evidence type="ECO:0000313" key="3">
    <source>
        <dbReference type="Proteomes" id="UP001388673"/>
    </source>
</evidence>
<proteinExistence type="predicted"/>
<feature type="compositionally biased region" description="Polar residues" evidence="1">
    <location>
        <begin position="771"/>
        <end position="781"/>
    </location>
</feature>
<feature type="compositionally biased region" description="Basic and acidic residues" evidence="1">
    <location>
        <begin position="567"/>
        <end position="577"/>
    </location>
</feature>
<reference evidence="2 3" key="1">
    <citation type="journal article" date="2024" name="bioRxiv">
        <title>Comparative genomics of Cryptococcus and Kwoniella reveals pathogenesis evolution and contrasting karyotype dynamics via intercentromeric recombination or chromosome fusion.</title>
        <authorList>
            <person name="Coelho M.A."/>
            <person name="David-Palma M."/>
            <person name="Shea T."/>
            <person name="Bowers K."/>
            <person name="McGinley-Smith S."/>
            <person name="Mohammad A.W."/>
            <person name="Gnirke A."/>
            <person name="Yurkov A.M."/>
            <person name="Nowrousian M."/>
            <person name="Sun S."/>
            <person name="Cuomo C.A."/>
            <person name="Heitman J."/>
        </authorList>
    </citation>
    <scope>NUCLEOTIDE SEQUENCE [LARGE SCALE GENOMIC DNA]</scope>
    <source>
        <strain evidence="2 3">CBS 13917</strain>
    </source>
</reference>
<gene>
    <name evidence="2" type="ORF">IAR55_003409</name>
</gene>
<dbReference type="GeneID" id="92180667"/>
<feature type="compositionally biased region" description="Polar residues" evidence="1">
    <location>
        <begin position="582"/>
        <end position="604"/>
    </location>
</feature>
<dbReference type="EMBL" id="JBCAWK010000006">
    <property type="protein sequence ID" value="KAK8854670.1"/>
    <property type="molecule type" value="Genomic_DNA"/>
</dbReference>
<feature type="region of interest" description="Disordered" evidence="1">
    <location>
        <begin position="226"/>
        <end position="277"/>
    </location>
</feature>
<dbReference type="Proteomes" id="UP001388673">
    <property type="component" value="Unassembled WGS sequence"/>
</dbReference>
<organism evidence="2 3">
    <name type="scientific">Kwoniella newhampshirensis</name>
    <dbReference type="NCBI Taxonomy" id="1651941"/>
    <lineage>
        <taxon>Eukaryota</taxon>
        <taxon>Fungi</taxon>
        <taxon>Dikarya</taxon>
        <taxon>Basidiomycota</taxon>
        <taxon>Agaricomycotina</taxon>
        <taxon>Tremellomycetes</taxon>
        <taxon>Tremellales</taxon>
        <taxon>Cryptococcaceae</taxon>
        <taxon>Kwoniella</taxon>
    </lineage>
</organism>
<feature type="region of interest" description="Disordered" evidence="1">
    <location>
        <begin position="769"/>
        <end position="795"/>
    </location>
</feature>
<keyword evidence="3" id="KW-1185">Reference proteome</keyword>
<feature type="compositionally biased region" description="Polar residues" evidence="1">
    <location>
        <begin position="652"/>
        <end position="673"/>
    </location>
</feature>
<accession>A0AAW0YMF0</accession>
<dbReference type="KEGG" id="kne:92180667"/>
<feature type="compositionally biased region" description="Pro residues" evidence="1">
    <location>
        <begin position="37"/>
        <end position="46"/>
    </location>
</feature>
<feature type="compositionally biased region" description="Basic and acidic residues" evidence="1">
    <location>
        <begin position="640"/>
        <end position="651"/>
    </location>
</feature>
<evidence type="ECO:0000256" key="1">
    <source>
        <dbReference type="SAM" id="MobiDB-lite"/>
    </source>
</evidence>
<feature type="compositionally biased region" description="Pro residues" evidence="1">
    <location>
        <begin position="8"/>
        <end position="17"/>
    </location>
</feature>
<feature type="compositionally biased region" description="Basic and acidic residues" evidence="1">
    <location>
        <begin position="259"/>
        <end position="274"/>
    </location>
</feature>
<name>A0AAW0YMF0_9TREE</name>
<feature type="compositionally biased region" description="Low complexity" evidence="1">
    <location>
        <begin position="78"/>
        <end position="91"/>
    </location>
</feature>
<dbReference type="RefSeq" id="XP_066802908.1">
    <property type="nucleotide sequence ID" value="XM_066946516.1"/>
</dbReference>